<dbReference type="InterPro" id="IPR010611">
    <property type="entry name" value="3D_dom"/>
</dbReference>
<evidence type="ECO:0000313" key="5">
    <source>
        <dbReference type="EMBL" id="MBU6080116.1"/>
    </source>
</evidence>
<feature type="compositionally biased region" description="Polar residues" evidence="2">
    <location>
        <begin position="294"/>
        <end position="305"/>
    </location>
</feature>
<feature type="domain" description="G5" evidence="4">
    <location>
        <begin position="206"/>
        <end position="286"/>
    </location>
</feature>
<keyword evidence="3" id="KW-0812">Transmembrane</keyword>
<gene>
    <name evidence="5" type="ORF">KQ486_03725</name>
</gene>
<keyword evidence="3" id="KW-0472">Membrane</keyword>
<proteinExistence type="predicted"/>
<dbReference type="Pfam" id="PF03990">
    <property type="entry name" value="DUF348"/>
    <property type="match status" value="3"/>
</dbReference>
<dbReference type="Proteomes" id="UP000812672">
    <property type="component" value="Unassembled WGS sequence"/>
</dbReference>
<evidence type="ECO:0000256" key="2">
    <source>
        <dbReference type="SAM" id="MobiDB-lite"/>
    </source>
</evidence>
<accession>A0ABS6GLW5</accession>
<keyword evidence="6" id="KW-1185">Reference proteome</keyword>
<dbReference type="PANTHER" id="PTHR39160">
    <property type="entry name" value="CELL WALL-BINDING PROTEIN YOCH"/>
    <property type="match status" value="1"/>
</dbReference>
<name>A0ABS6GLW5_9BACI</name>
<evidence type="ECO:0000256" key="1">
    <source>
        <dbReference type="ARBA" id="ARBA00022729"/>
    </source>
</evidence>
<organism evidence="5 6">
    <name type="scientific">Allobacillus halotolerans</name>
    <dbReference type="NCBI Taxonomy" id="570278"/>
    <lineage>
        <taxon>Bacteria</taxon>
        <taxon>Bacillati</taxon>
        <taxon>Bacillota</taxon>
        <taxon>Bacilli</taxon>
        <taxon>Bacillales</taxon>
        <taxon>Bacillaceae</taxon>
        <taxon>Allobacillus</taxon>
    </lineage>
</organism>
<dbReference type="Pfam" id="PF07501">
    <property type="entry name" value="G5"/>
    <property type="match status" value="1"/>
</dbReference>
<comment type="caution">
    <text evidence="5">The sequence shown here is derived from an EMBL/GenBank/DDBJ whole genome shotgun (WGS) entry which is preliminary data.</text>
</comment>
<evidence type="ECO:0000256" key="3">
    <source>
        <dbReference type="SAM" id="Phobius"/>
    </source>
</evidence>
<dbReference type="InterPro" id="IPR007137">
    <property type="entry name" value="DUF348"/>
</dbReference>
<dbReference type="InterPro" id="IPR051933">
    <property type="entry name" value="Resuscitation_pf_RpfB"/>
</dbReference>
<feature type="transmembrane region" description="Helical" evidence="3">
    <location>
        <begin position="12"/>
        <end position="34"/>
    </location>
</feature>
<dbReference type="InterPro" id="IPR011098">
    <property type="entry name" value="G5_dom"/>
</dbReference>
<dbReference type="SMART" id="SM01208">
    <property type="entry name" value="G5"/>
    <property type="match status" value="1"/>
</dbReference>
<feature type="compositionally biased region" description="Basic and acidic residues" evidence="2">
    <location>
        <begin position="306"/>
        <end position="320"/>
    </location>
</feature>
<dbReference type="CDD" id="cd22786">
    <property type="entry name" value="DPBB_YuiC-like"/>
    <property type="match status" value="1"/>
</dbReference>
<sequence>MNAKNSAPKRFGVKGMVILSLTVVAMASLFFIVYESMKKEVTVVADEEEFHTNTMAKTVEDVLNELGLEKDAHDYLSEDLTKEVEDGMEIELDYANEVVVTVDDETETYHTLADTADEFLEEENIEISEHDHLSFELEEELSDGRHLAISKAFEVVINDGGEKKTVMTTGQTIQSLLAKEGIKLTDHDQLNMEPTKKLDSEETITITRVDKERKTYDEIIPYHTKTENDDSLEKGKTRVVQQGKEGKKVQTFEITYKNGEEVSRELVKEEITEESQSRVVAQGTKEPPKRTVAKKSSNVQQTSAKSESKSKIETKDTKQETGKTMVVQATAYSTNNPSLGTHTATGIDLRSNPKVIAVDPNVIPLGSKVWVEGYGTAIAGDTGGAINGKKIDIHFSSYEKARSFGRKTVRIKVY</sequence>
<dbReference type="Pfam" id="PF06725">
    <property type="entry name" value="3D"/>
    <property type="match status" value="1"/>
</dbReference>
<dbReference type="EMBL" id="JAHLZF010000003">
    <property type="protein sequence ID" value="MBU6080116.1"/>
    <property type="molecule type" value="Genomic_DNA"/>
</dbReference>
<dbReference type="RefSeq" id="WP_216686835.1">
    <property type="nucleotide sequence ID" value="NZ_CAUPKR010000021.1"/>
</dbReference>
<evidence type="ECO:0000313" key="6">
    <source>
        <dbReference type="Proteomes" id="UP000812672"/>
    </source>
</evidence>
<keyword evidence="1" id="KW-0732">Signal</keyword>
<keyword evidence="3" id="KW-1133">Transmembrane helix</keyword>
<dbReference type="PANTHER" id="PTHR39160:SF4">
    <property type="entry name" value="RESUSCITATION-PROMOTING FACTOR RPFB"/>
    <property type="match status" value="1"/>
</dbReference>
<evidence type="ECO:0000259" key="4">
    <source>
        <dbReference type="PROSITE" id="PS51109"/>
    </source>
</evidence>
<protein>
    <submittedName>
        <fullName evidence="5">G5 domain-containing protein</fullName>
    </submittedName>
</protein>
<feature type="region of interest" description="Disordered" evidence="2">
    <location>
        <begin position="269"/>
        <end position="320"/>
    </location>
</feature>
<reference evidence="5 6" key="1">
    <citation type="journal article" date="2011" name="Int. J. Syst. Evol. Microbiol.">
        <title>Allobacillus halotolerans gen. nov., sp. nov. isolated from shrimp paste.</title>
        <authorList>
            <person name="Sheu S.Y."/>
            <person name="Arun A.B."/>
            <person name="Jiang S.R."/>
            <person name="Young C.C."/>
            <person name="Chen W.M."/>
        </authorList>
    </citation>
    <scope>NUCLEOTIDE SEQUENCE [LARGE SCALE GENOMIC DNA]</scope>
    <source>
        <strain evidence="5 6">LMG 24826</strain>
    </source>
</reference>
<dbReference type="PROSITE" id="PS51109">
    <property type="entry name" value="G5"/>
    <property type="match status" value="1"/>
</dbReference>